<evidence type="ECO:0008006" key="3">
    <source>
        <dbReference type="Google" id="ProtNLM"/>
    </source>
</evidence>
<dbReference type="CDD" id="cd18702">
    <property type="entry name" value="PIN_VapC_like"/>
    <property type="match status" value="1"/>
</dbReference>
<evidence type="ECO:0000313" key="1">
    <source>
        <dbReference type="EMBL" id="ODS34391.1"/>
    </source>
</evidence>
<protein>
    <recommendedName>
        <fullName evidence="3">PIN domain-containing protein</fullName>
    </recommendedName>
</protein>
<sequence>MEYYQKIIQNYRSRGVLIDSNLLLLYFIGKYNLSIIQNFKRTKKYTIEDFDLLSQIIRYFPKLITTPNILTEVSNLCNSLPGNIKDNYFTKFAKQIQVLNEHYKRSSNICSLDHFKKFGLTDSGIIDLVKGNFLVLSDDLPLTNYLLSKNIDAINFNHLRPLNWDK</sequence>
<dbReference type="InterPro" id="IPR059192">
    <property type="entry name" value="PIN_19"/>
</dbReference>
<dbReference type="AlphaFoldDB" id="A0A1E3XFI4"/>
<dbReference type="EMBL" id="MAYW01000008">
    <property type="protein sequence ID" value="ODS34391.1"/>
    <property type="molecule type" value="Genomic_DNA"/>
</dbReference>
<gene>
    <name evidence="1" type="ORF">SCARUB_00522</name>
</gene>
<organism evidence="1 2">
    <name type="scientific">Candidatus Scalindua rubra</name>
    <dbReference type="NCBI Taxonomy" id="1872076"/>
    <lineage>
        <taxon>Bacteria</taxon>
        <taxon>Pseudomonadati</taxon>
        <taxon>Planctomycetota</taxon>
        <taxon>Candidatus Brocadiia</taxon>
        <taxon>Candidatus Brocadiales</taxon>
        <taxon>Candidatus Scalinduaceae</taxon>
        <taxon>Candidatus Scalindua</taxon>
    </lineage>
</organism>
<proteinExistence type="predicted"/>
<evidence type="ECO:0000313" key="2">
    <source>
        <dbReference type="Proteomes" id="UP000094056"/>
    </source>
</evidence>
<comment type="caution">
    <text evidence="1">The sequence shown here is derived from an EMBL/GenBank/DDBJ whole genome shotgun (WGS) entry which is preliminary data.</text>
</comment>
<reference evidence="1 2" key="1">
    <citation type="submission" date="2016-07" db="EMBL/GenBank/DDBJ databases">
        <title>Draft genome of Scalindua rubra, obtained from a brine-seawater interface in the Red Sea, sheds light on salt adaptation in anammox bacteria.</title>
        <authorList>
            <person name="Speth D.R."/>
            <person name="Lagkouvardos I."/>
            <person name="Wang Y."/>
            <person name="Qian P.-Y."/>
            <person name="Dutilh B.E."/>
            <person name="Jetten M.S."/>
        </authorList>
    </citation>
    <scope>NUCLEOTIDE SEQUENCE [LARGE SCALE GENOMIC DNA]</scope>
    <source>
        <strain evidence="1">BSI-1</strain>
    </source>
</reference>
<dbReference type="Proteomes" id="UP000094056">
    <property type="component" value="Unassembled WGS sequence"/>
</dbReference>
<accession>A0A1E3XFI4</accession>
<name>A0A1E3XFI4_9BACT</name>